<dbReference type="InterPro" id="IPR004562">
    <property type="entry name" value="LipoylTrfase_LipoateP_Ligase"/>
</dbReference>
<comment type="catalytic activity">
    <reaction evidence="7">
        <text>L-lysyl-[lipoyl-carrier protein] + (R)-lipoate + ATP = N(6)-[(R)-lipoyl]-L-lysyl-[lipoyl-carrier protein] + AMP + diphosphate + H(+)</text>
        <dbReference type="Rhea" id="RHEA:49288"/>
        <dbReference type="Rhea" id="RHEA-COMP:10500"/>
        <dbReference type="Rhea" id="RHEA-COMP:10502"/>
        <dbReference type="ChEBI" id="CHEBI:15378"/>
        <dbReference type="ChEBI" id="CHEBI:29969"/>
        <dbReference type="ChEBI" id="CHEBI:30616"/>
        <dbReference type="ChEBI" id="CHEBI:33019"/>
        <dbReference type="ChEBI" id="CHEBI:83088"/>
        <dbReference type="ChEBI" id="CHEBI:83099"/>
        <dbReference type="ChEBI" id="CHEBI:456215"/>
        <dbReference type="EC" id="6.3.1.20"/>
    </reaction>
</comment>
<dbReference type="Gene3D" id="3.30.930.10">
    <property type="entry name" value="Bira Bifunctional Protein, Domain 2"/>
    <property type="match status" value="1"/>
</dbReference>
<keyword evidence="5" id="KW-0547">Nucleotide-binding</keyword>
<organism evidence="9 10">
    <name type="scientific">Vallitalea pronyensis</name>
    <dbReference type="NCBI Taxonomy" id="1348613"/>
    <lineage>
        <taxon>Bacteria</taxon>
        <taxon>Bacillati</taxon>
        <taxon>Bacillota</taxon>
        <taxon>Clostridia</taxon>
        <taxon>Lachnospirales</taxon>
        <taxon>Vallitaleaceae</taxon>
        <taxon>Vallitalea</taxon>
    </lineage>
</organism>
<protein>
    <recommendedName>
        <fullName evidence="3">lipoate--protein ligase</fullName>
        <ecNumber evidence="3">6.3.1.20</ecNumber>
    </recommendedName>
</protein>
<dbReference type="GO" id="GO:0009249">
    <property type="term" value="P:protein lipoylation"/>
    <property type="evidence" value="ECO:0007669"/>
    <property type="project" value="InterPro"/>
</dbReference>
<reference evidence="9" key="1">
    <citation type="submission" date="2020-07" db="EMBL/GenBank/DDBJ databases">
        <title>Vallitalea pronyensis genome.</title>
        <authorList>
            <person name="Postec A."/>
        </authorList>
    </citation>
    <scope>NUCLEOTIDE SEQUENCE</scope>
    <source>
        <strain evidence="9">FatNI3</strain>
    </source>
</reference>
<dbReference type="Pfam" id="PF10437">
    <property type="entry name" value="Lip_prot_lig_C"/>
    <property type="match status" value="1"/>
</dbReference>
<dbReference type="RefSeq" id="WP_212697643.1">
    <property type="nucleotide sequence ID" value="NZ_CP058649.1"/>
</dbReference>
<keyword evidence="4 9" id="KW-0436">Ligase</keyword>
<dbReference type="AlphaFoldDB" id="A0A8J8SFX8"/>
<evidence type="ECO:0000256" key="2">
    <source>
        <dbReference type="ARBA" id="ARBA00005124"/>
    </source>
</evidence>
<comment type="pathway">
    <text evidence="1">Protein modification; protein lipoylation via exogenous pathway; protein N(6)-(lipoyl)lysine from lipoate: step 2/2.</text>
</comment>
<evidence type="ECO:0000256" key="7">
    <source>
        <dbReference type="ARBA" id="ARBA00048037"/>
    </source>
</evidence>
<proteinExistence type="predicted"/>
<evidence type="ECO:0000256" key="1">
    <source>
        <dbReference type="ARBA" id="ARBA00005085"/>
    </source>
</evidence>
<sequence>MKHSLWLMIEVYTLDKLYKTVYMANGFDPAVNLAAEEYLMATCKENEVIMYLWQNEKTVVIGKHQNPLKECHMKRMKDDHIHLIRRKSGGGAVFHDLNNLNFTFIAHKKHYDEKKQFLVILRALKEYGINGCHTGRNDLTVNQMKFSGNAFMHQDHVSCHHGTLLVDAKLDELSLYLTPPTLKLQSKGIDSVRSRVTNLKAFNPTITVANLKDQLVRAFDQTYNGILSHHQMPTSQMLAPYVVKYNDWDWTFAESPKATVKHEKSFSWGHFSIEMAIKNGIIVNCMISTDALLDEPFLKFQDLLVGKKLKYKEMTILICDLFQDEQVKDGLIELMMNMCV</sequence>
<dbReference type="EC" id="6.3.1.20" evidence="3"/>
<dbReference type="SUPFAM" id="SSF82649">
    <property type="entry name" value="SufE/NifU"/>
    <property type="match status" value="1"/>
</dbReference>
<dbReference type="InterPro" id="IPR019491">
    <property type="entry name" value="Lipoate_protein_ligase_C"/>
</dbReference>
<dbReference type="GO" id="GO:0017118">
    <property type="term" value="F:lipoyltransferase activity"/>
    <property type="evidence" value="ECO:0007669"/>
    <property type="project" value="TreeGrafter"/>
</dbReference>
<dbReference type="NCBIfam" id="TIGR00545">
    <property type="entry name" value="lipoyltrans"/>
    <property type="match status" value="1"/>
</dbReference>
<dbReference type="Pfam" id="PF21948">
    <property type="entry name" value="LplA-B_cat"/>
    <property type="match status" value="1"/>
</dbReference>
<dbReference type="Proteomes" id="UP000683246">
    <property type="component" value="Chromosome"/>
</dbReference>
<dbReference type="GO" id="GO:0016979">
    <property type="term" value="F:lipoate-protein ligase activity"/>
    <property type="evidence" value="ECO:0007669"/>
    <property type="project" value="UniProtKB-EC"/>
</dbReference>
<dbReference type="EMBL" id="CP058649">
    <property type="protein sequence ID" value="QUI22165.1"/>
    <property type="molecule type" value="Genomic_DNA"/>
</dbReference>
<evidence type="ECO:0000256" key="5">
    <source>
        <dbReference type="ARBA" id="ARBA00022741"/>
    </source>
</evidence>
<dbReference type="SUPFAM" id="SSF55681">
    <property type="entry name" value="Class II aaRS and biotin synthetases"/>
    <property type="match status" value="1"/>
</dbReference>
<dbReference type="Gene3D" id="3.30.390.50">
    <property type="entry name" value="CO dehydrogenase flavoprotein, C-terminal domain"/>
    <property type="match status" value="1"/>
</dbReference>
<evidence type="ECO:0000259" key="8">
    <source>
        <dbReference type="PROSITE" id="PS51733"/>
    </source>
</evidence>
<accession>A0A8J8SFX8</accession>
<dbReference type="GO" id="GO:0005524">
    <property type="term" value="F:ATP binding"/>
    <property type="evidence" value="ECO:0007669"/>
    <property type="project" value="UniProtKB-KW"/>
</dbReference>
<dbReference type="PANTHER" id="PTHR12561:SF3">
    <property type="entry name" value="LIPOYLTRANSFERASE 1, MITOCHONDRIAL"/>
    <property type="match status" value="1"/>
</dbReference>
<evidence type="ECO:0000313" key="10">
    <source>
        <dbReference type="Proteomes" id="UP000683246"/>
    </source>
</evidence>
<evidence type="ECO:0000313" key="9">
    <source>
        <dbReference type="EMBL" id="QUI22165.1"/>
    </source>
</evidence>
<dbReference type="KEGG" id="vpy:HZI73_07555"/>
<feature type="domain" description="BPL/LPL catalytic" evidence="8">
    <location>
        <begin position="44"/>
        <end position="227"/>
    </location>
</feature>
<gene>
    <name evidence="9" type="ORF">HZI73_07555</name>
</gene>
<dbReference type="PANTHER" id="PTHR12561">
    <property type="entry name" value="LIPOATE-PROTEIN LIGASE"/>
    <property type="match status" value="1"/>
</dbReference>
<name>A0A8J8SFX8_9FIRM</name>
<dbReference type="UniPathway" id="UPA00537">
    <property type="reaction ID" value="UER00594"/>
</dbReference>
<keyword evidence="10" id="KW-1185">Reference proteome</keyword>
<dbReference type="InterPro" id="IPR004143">
    <property type="entry name" value="BPL_LPL_catalytic"/>
</dbReference>
<evidence type="ECO:0000256" key="3">
    <source>
        <dbReference type="ARBA" id="ARBA00012367"/>
    </source>
</evidence>
<dbReference type="PROSITE" id="PS51733">
    <property type="entry name" value="BPL_LPL_CATALYTIC"/>
    <property type="match status" value="1"/>
</dbReference>
<evidence type="ECO:0000256" key="6">
    <source>
        <dbReference type="ARBA" id="ARBA00022840"/>
    </source>
</evidence>
<comment type="pathway">
    <text evidence="2">Protein modification; protein lipoylation via exogenous pathway; protein N(6)-(lipoyl)lysine from lipoate: step 1/2.</text>
</comment>
<keyword evidence="6" id="KW-0067">ATP-binding</keyword>
<dbReference type="CDD" id="cd16443">
    <property type="entry name" value="LplA"/>
    <property type="match status" value="1"/>
</dbReference>
<dbReference type="InterPro" id="IPR045864">
    <property type="entry name" value="aa-tRNA-synth_II/BPL/LPL"/>
</dbReference>
<evidence type="ECO:0000256" key="4">
    <source>
        <dbReference type="ARBA" id="ARBA00022598"/>
    </source>
</evidence>
<dbReference type="GO" id="GO:0005737">
    <property type="term" value="C:cytoplasm"/>
    <property type="evidence" value="ECO:0007669"/>
    <property type="project" value="TreeGrafter"/>
</dbReference>